<proteinExistence type="inferred from homology"/>
<protein>
    <recommendedName>
        <fullName evidence="13">DNA N(6)-methyladenine demethylase</fullName>
        <ecNumber evidence="13">1.14.11.51</ecNumber>
    </recommendedName>
</protein>
<evidence type="ECO:0000256" key="6">
    <source>
        <dbReference type="ARBA" id="ARBA00022763"/>
    </source>
</evidence>
<dbReference type="GO" id="GO:0005634">
    <property type="term" value="C:nucleus"/>
    <property type="evidence" value="ECO:0007669"/>
    <property type="project" value="UniProtKB-SubCell"/>
</dbReference>
<feature type="binding site" evidence="14">
    <location>
        <position position="484"/>
    </location>
    <ligand>
        <name>Fe cation</name>
        <dbReference type="ChEBI" id="CHEBI:24875"/>
        <note>catalytic</note>
    </ligand>
</feature>
<evidence type="ECO:0000256" key="9">
    <source>
        <dbReference type="ARBA" id="ARBA00023004"/>
    </source>
</evidence>
<feature type="compositionally biased region" description="Polar residues" evidence="15">
    <location>
        <begin position="126"/>
        <end position="151"/>
    </location>
</feature>
<comment type="catalytic activity">
    <reaction evidence="12">
        <text>an N(6)-methyl-2'-deoxyadenosine in DNA + 2-oxoglutarate + O2 = a 2'-deoxyadenosine in DNA + formaldehyde + succinate + CO2</text>
        <dbReference type="Rhea" id="RHEA:49524"/>
        <dbReference type="Rhea" id="RHEA-COMP:12418"/>
        <dbReference type="Rhea" id="RHEA-COMP:12419"/>
        <dbReference type="ChEBI" id="CHEBI:15379"/>
        <dbReference type="ChEBI" id="CHEBI:16526"/>
        <dbReference type="ChEBI" id="CHEBI:16810"/>
        <dbReference type="ChEBI" id="CHEBI:16842"/>
        <dbReference type="ChEBI" id="CHEBI:30031"/>
        <dbReference type="ChEBI" id="CHEBI:90615"/>
        <dbReference type="ChEBI" id="CHEBI:90616"/>
        <dbReference type="EC" id="1.14.11.51"/>
    </reaction>
    <physiologicalReaction direction="left-to-right" evidence="12">
        <dbReference type="Rhea" id="RHEA:49525"/>
    </physiologicalReaction>
</comment>
<organism evidence="17 18">
    <name type="scientific">Vitis rotundifolia</name>
    <name type="common">Muscadine grape</name>
    <dbReference type="NCBI Taxonomy" id="103349"/>
    <lineage>
        <taxon>Eukaryota</taxon>
        <taxon>Viridiplantae</taxon>
        <taxon>Streptophyta</taxon>
        <taxon>Embryophyta</taxon>
        <taxon>Tracheophyta</taxon>
        <taxon>Spermatophyta</taxon>
        <taxon>Magnoliopsida</taxon>
        <taxon>eudicotyledons</taxon>
        <taxon>Gunneridae</taxon>
        <taxon>Pentapetalae</taxon>
        <taxon>rosids</taxon>
        <taxon>Vitales</taxon>
        <taxon>Vitaceae</taxon>
        <taxon>Viteae</taxon>
        <taxon>Vitis</taxon>
    </lineage>
</organism>
<feature type="domain" description="Fe2OG dioxygenase" evidence="16">
    <location>
        <begin position="406"/>
        <end position="516"/>
    </location>
</feature>
<dbReference type="GO" id="GO:0006281">
    <property type="term" value="P:DNA repair"/>
    <property type="evidence" value="ECO:0007669"/>
    <property type="project" value="UniProtKB-KW"/>
</dbReference>
<comment type="caution">
    <text evidence="17">The sequence shown here is derived from an EMBL/GenBank/DDBJ whole genome shotgun (WGS) entry which is preliminary data.</text>
</comment>
<dbReference type="GO" id="GO:0005737">
    <property type="term" value="C:cytoplasm"/>
    <property type="evidence" value="ECO:0007669"/>
    <property type="project" value="UniProtKB-SubCell"/>
</dbReference>
<evidence type="ECO:0000256" key="14">
    <source>
        <dbReference type="PIRSR" id="PIRSR604574-2"/>
    </source>
</evidence>
<sequence length="516" mass="57779">MLSRTTSVAAISHRLHQIFPQFSSYLPKMNSVDGSMERVSPPICSDSVRADGRLQQARSFAMVARSGSKEPVSSSDSSYADEFPTLSADVNFSYKNRKSNKMRTRVDLSTEVGTRENSSLHHESPPMSNSTFQQYGTSLPSDCQEKGTPSYSRELHHVQSCVDDEVSSTNAKQDDSKLPNSLGKKSMPPHLRQRENEDSTRKDESDYSYLPTQFGKKSTPPQSRKPQRGQPYHRHDVGIGNSECPRGLQKFEPFDICKSGVMHPVNLNSPLHVSNRDKQNEIKHSMEGTTQEVLRPGMVLLKGHISLTEQIKMVKKCRDLGVGPGGFYRPGYQDGAKLRLQMMCLGMNWDPQTRKYEKRHPLDGSEPPDIPQEFSVLVERAIQDSQSLIKKNSGENNVEDMLPRMSPNICIVNFYTTSGRLGLHQDRDESEESLLKRLPVVSFSLGDSAEFLYGDQRNVDAARRVVLESGDVLIFGGPSRHIFHGVSSIIPNSAPNSLLEETNLLPGRLNLTLRQF</sequence>
<accession>A0AA38ZRU0</accession>
<feature type="compositionally biased region" description="Basic and acidic residues" evidence="15">
    <location>
        <begin position="192"/>
        <end position="205"/>
    </location>
</feature>
<dbReference type="AlphaFoldDB" id="A0AA38ZRU0"/>
<evidence type="ECO:0000256" key="11">
    <source>
        <dbReference type="ARBA" id="ARBA00023242"/>
    </source>
</evidence>
<name>A0AA38ZRU0_VITRO</name>
<comment type="cofactor">
    <cofactor evidence="14">
        <name>Fe(2+)</name>
        <dbReference type="ChEBI" id="CHEBI:29033"/>
    </cofactor>
    <text evidence="14">Binds 1 Fe(2+) ion per subunit.</text>
</comment>
<evidence type="ECO:0000256" key="7">
    <source>
        <dbReference type="ARBA" id="ARBA00022964"/>
    </source>
</evidence>
<keyword evidence="10" id="KW-0234">DNA repair</keyword>
<keyword evidence="6" id="KW-0227">DNA damage</keyword>
<reference evidence="17 18" key="1">
    <citation type="journal article" date="2023" name="BMC Biotechnol.">
        <title>Vitis rotundifolia cv Carlos genome sequencing.</title>
        <authorList>
            <person name="Huff M."/>
            <person name="Hulse-Kemp A."/>
            <person name="Scheffler B."/>
            <person name="Youngblood R."/>
            <person name="Simpson S."/>
            <person name="Babiker E."/>
            <person name="Staton M."/>
        </authorList>
    </citation>
    <scope>NUCLEOTIDE SEQUENCE [LARGE SCALE GENOMIC DNA]</scope>
    <source>
        <tissue evidence="17">Leaf</tissue>
    </source>
</reference>
<evidence type="ECO:0000313" key="18">
    <source>
        <dbReference type="Proteomes" id="UP001168098"/>
    </source>
</evidence>
<evidence type="ECO:0000313" key="17">
    <source>
        <dbReference type="EMBL" id="KAJ9694116.1"/>
    </source>
</evidence>
<dbReference type="PANTHER" id="PTHR16557">
    <property type="entry name" value="ALKYLATED DNA REPAIR PROTEIN ALKB-RELATED"/>
    <property type="match status" value="1"/>
</dbReference>
<feature type="region of interest" description="Disordered" evidence="15">
    <location>
        <begin position="100"/>
        <end position="244"/>
    </location>
</feature>
<dbReference type="GO" id="GO:0035513">
    <property type="term" value="P:oxidative RNA demethylation"/>
    <property type="evidence" value="ECO:0007669"/>
    <property type="project" value="TreeGrafter"/>
</dbReference>
<dbReference type="EMBL" id="JARBHA010000008">
    <property type="protein sequence ID" value="KAJ9694116.1"/>
    <property type="molecule type" value="Genomic_DNA"/>
</dbReference>
<keyword evidence="9 14" id="KW-0408">Iron</keyword>
<keyword evidence="5 14" id="KW-0479">Metal-binding</keyword>
<evidence type="ECO:0000256" key="3">
    <source>
        <dbReference type="ARBA" id="ARBA00007879"/>
    </source>
</evidence>
<dbReference type="InterPro" id="IPR005123">
    <property type="entry name" value="Oxoglu/Fe-dep_dioxygenase_dom"/>
</dbReference>
<dbReference type="InterPro" id="IPR037151">
    <property type="entry name" value="AlkB-like_sf"/>
</dbReference>
<dbReference type="PANTHER" id="PTHR16557:SF10">
    <property type="entry name" value="2-OXOGLUTARATE-DEPENDENT DIOXYGENASE FAMILY PROTEIN"/>
    <property type="match status" value="1"/>
</dbReference>
<feature type="binding site" evidence="14">
    <location>
        <position position="426"/>
    </location>
    <ligand>
        <name>Fe cation</name>
        <dbReference type="ChEBI" id="CHEBI:24875"/>
        <note>catalytic</note>
    </ligand>
</feature>
<keyword evidence="11" id="KW-0539">Nucleus</keyword>
<dbReference type="Gene3D" id="2.60.120.590">
    <property type="entry name" value="Alpha-ketoglutarate-dependent dioxygenase AlkB-like"/>
    <property type="match status" value="1"/>
</dbReference>
<evidence type="ECO:0000256" key="12">
    <source>
        <dbReference type="ARBA" id="ARBA00052047"/>
    </source>
</evidence>
<dbReference type="GO" id="GO:0035516">
    <property type="term" value="F:broad specificity oxidative DNA demethylase activity"/>
    <property type="evidence" value="ECO:0007669"/>
    <property type="project" value="TreeGrafter"/>
</dbReference>
<keyword evidence="8" id="KW-0560">Oxidoreductase</keyword>
<dbReference type="InterPro" id="IPR027450">
    <property type="entry name" value="AlkB-like"/>
</dbReference>
<keyword evidence="18" id="KW-1185">Reference proteome</keyword>
<evidence type="ECO:0000256" key="10">
    <source>
        <dbReference type="ARBA" id="ARBA00023204"/>
    </source>
</evidence>
<evidence type="ECO:0000256" key="13">
    <source>
        <dbReference type="ARBA" id="ARBA00066586"/>
    </source>
</evidence>
<dbReference type="Proteomes" id="UP001168098">
    <property type="component" value="Unassembled WGS sequence"/>
</dbReference>
<dbReference type="SUPFAM" id="SSF51197">
    <property type="entry name" value="Clavaminate synthase-like"/>
    <property type="match status" value="1"/>
</dbReference>
<dbReference type="Pfam" id="PF13532">
    <property type="entry name" value="2OG-FeII_Oxy_2"/>
    <property type="match status" value="1"/>
</dbReference>
<dbReference type="GO" id="GO:0008198">
    <property type="term" value="F:ferrous iron binding"/>
    <property type="evidence" value="ECO:0007669"/>
    <property type="project" value="TreeGrafter"/>
</dbReference>
<feature type="binding site" evidence="14">
    <location>
        <position position="424"/>
    </location>
    <ligand>
        <name>Fe cation</name>
        <dbReference type="ChEBI" id="CHEBI:24875"/>
        <note>catalytic</note>
    </ligand>
</feature>
<dbReference type="GO" id="GO:0035515">
    <property type="term" value="F:oxidative RNA demethylase activity"/>
    <property type="evidence" value="ECO:0007669"/>
    <property type="project" value="TreeGrafter"/>
</dbReference>
<feature type="compositionally biased region" description="Polar residues" evidence="15">
    <location>
        <begin position="215"/>
        <end position="224"/>
    </location>
</feature>
<keyword evidence="4" id="KW-0963">Cytoplasm</keyword>
<evidence type="ECO:0000256" key="5">
    <source>
        <dbReference type="ARBA" id="ARBA00022723"/>
    </source>
</evidence>
<evidence type="ECO:0000259" key="16">
    <source>
        <dbReference type="PROSITE" id="PS51471"/>
    </source>
</evidence>
<evidence type="ECO:0000256" key="15">
    <source>
        <dbReference type="SAM" id="MobiDB-lite"/>
    </source>
</evidence>
<dbReference type="FunFam" id="2.60.120.590:FF:000013">
    <property type="entry name" value="2-oxoglutarate-dependent dioxygenase family protein"/>
    <property type="match status" value="1"/>
</dbReference>
<dbReference type="EC" id="1.14.11.51" evidence="13"/>
<evidence type="ECO:0000256" key="8">
    <source>
        <dbReference type="ARBA" id="ARBA00023002"/>
    </source>
</evidence>
<dbReference type="PROSITE" id="PS51471">
    <property type="entry name" value="FE2OG_OXY"/>
    <property type="match status" value="1"/>
</dbReference>
<evidence type="ECO:0000256" key="2">
    <source>
        <dbReference type="ARBA" id="ARBA00004496"/>
    </source>
</evidence>
<keyword evidence="7" id="KW-0223">Dioxygenase</keyword>
<comment type="similarity">
    <text evidence="3">Belongs to the alkB family.</text>
</comment>
<evidence type="ECO:0000256" key="1">
    <source>
        <dbReference type="ARBA" id="ARBA00004123"/>
    </source>
</evidence>
<dbReference type="GO" id="GO:0141131">
    <property type="term" value="F:DNA N6-methyladenine demethylase activity"/>
    <property type="evidence" value="ECO:0007669"/>
    <property type="project" value="UniProtKB-EC"/>
</dbReference>
<comment type="subcellular location">
    <subcellularLocation>
        <location evidence="2">Cytoplasm</location>
    </subcellularLocation>
    <subcellularLocation>
        <location evidence="1">Nucleus</location>
    </subcellularLocation>
</comment>
<dbReference type="InterPro" id="IPR004574">
    <property type="entry name" value="Alkb"/>
</dbReference>
<evidence type="ECO:0000256" key="4">
    <source>
        <dbReference type="ARBA" id="ARBA00022490"/>
    </source>
</evidence>
<gene>
    <name evidence="17" type="ORF">PVL29_009884</name>
</gene>